<dbReference type="eggNOG" id="ENOG502RD1P">
    <property type="taxonomic scope" value="Eukaryota"/>
</dbReference>
<evidence type="ECO:0000259" key="14">
    <source>
        <dbReference type="PROSITE" id="PS50262"/>
    </source>
</evidence>
<feature type="transmembrane region" description="Helical" evidence="13">
    <location>
        <begin position="47"/>
        <end position="68"/>
    </location>
</feature>
<gene>
    <name evidence="16" type="primary">LOC101825541</name>
</gene>
<name>A0A1U7RGG1_MESAU</name>
<proteinExistence type="inferred from homology"/>
<feature type="transmembrane region" description="Helical" evidence="13">
    <location>
        <begin position="128"/>
        <end position="147"/>
    </location>
</feature>
<feature type="domain" description="G-protein coupled receptors family 1 profile" evidence="14">
    <location>
        <begin position="22"/>
        <end position="287"/>
    </location>
</feature>
<dbReference type="InterPro" id="IPR004072">
    <property type="entry name" value="Vmron_rcpt_1"/>
</dbReference>
<dbReference type="PROSITE" id="PS50262">
    <property type="entry name" value="G_PROTEIN_RECEP_F1_2"/>
    <property type="match status" value="1"/>
</dbReference>
<evidence type="ECO:0000256" key="4">
    <source>
        <dbReference type="ARBA" id="ARBA00022475"/>
    </source>
</evidence>
<keyword evidence="5 13" id="KW-0589">Pheromone response</keyword>
<comment type="subcellular location">
    <subcellularLocation>
        <location evidence="2 13">Cell membrane</location>
        <topology evidence="2 13">Multi-pass membrane protein</topology>
    </subcellularLocation>
</comment>
<keyword evidence="8 13" id="KW-0297">G-protein coupled receptor</keyword>
<dbReference type="KEGG" id="maua:101825541"/>
<feature type="transmembrane region" description="Helical" evidence="13">
    <location>
        <begin position="6"/>
        <end position="35"/>
    </location>
</feature>
<dbReference type="SUPFAM" id="SSF81321">
    <property type="entry name" value="Family A G protein-coupled receptor-like"/>
    <property type="match status" value="1"/>
</dbReference>
<keyword evidence="10 13" id="KW-0675">Receptor</keyword>
<evidence type="ECO:0000256" key="13">
    <source>
        <dbReference type="RuleBase" id="RU364061"/>
    </source>
</evidence>
<keyword evidence="12 13" id="KW-0807">Transducer</keyword>
<dbReference type="GO" id="GO:0007606">
    <property type="term" value="P:sensory perception of chemical stimulus"/>
    <property type="evidence" value="ECO:0007669"/>
    <property type="project" value="UniProtKB-ARBA"/>
</dbReference>
<evidence type="ECO:0000256" key="7">
    <source>
        <dbReference type="ARBA" id="ARBA00022989"/>
    </source>
</evidence>
<keyword evidence="4 13" id="KW-1003">Cell membrane</keyword>
<keyword evidence="15" id="KW-1185">Reference proteome</keyword>
<keyword evidence="11" id="KW-0325">Glycoprotein</keyword>
<evidence type="ECO:0000256" key="6">
    <source>
        <dbReference type="ARBA" id="ARBA00022692"/>
    </source>
</evidence>
<evidence type="ECO:0000313" key="15">
    <source>
        <dbReference type="Proteomes" id="UP000886700"/>
    </source>
</evidence>
<evidence type="ECO:0000256" key="3">
    <source>
        <dbReference type="ARBA" id="ARBA00010663"/>
    </source>
</evidence>
<evidence type="ECO:0000256" key="9">
    <source>
        <dbReference type="ARBA" id="ARBA00023136"/>
    </source>
</evidence>
<evidence type="ECO:0000313" key="16">
    <source>
        <dbReference type="RefSeq" id="XP_005086787.1"/>
    </source>
</evidence>
<evidence type="ECO:0000256" key="1">
    <source>
        <dbReference type="ARBA" id="ARBA00003878"/>
    </source>
</evidence>
<dbReference type="GeneID" id="101825541"/>
<dbReference type="Proteomes" id="UP000886700">
    <property type="component" value="Unplaced"/>
</dbReference>
<feature type="transmembrane region" description="Helical" evidence="13">
    <location>
        <begin position="237"/>
        <end position="259"/>
    </location>
</feature>
<dbReference type="RefSeq" id="XP_005086787.1">
    <property type="nucleotide sequence ID" value="XM_005086730.2"/>
</dbReference>
<sequence length="315" mass="35897">MLPSNTILGIFLMSQLCVGVTGNSLLFILYMYTFFFKPHFKKLIDSISMHLTIVNMLMIIFTLIPHIMSSFGVPKFLDDTGCRAVLFVFRVSRGQSISTTSILSTFQVITITPSNSKWAWLKPKLSKLTFSSLLCSWIINLLIYSYMVQMVIAKTNSTHVGNGYLDPYCQNKHFGNQNSGSFLSIIFIYDLFYVAIMIWTSLYMVTLLYRHRKRAQHLHSTNLSCQPSPERRATHSILLLVSCFVSIYWLNNVITLFGFYTQAKIPNLEGINAILATCYPTICPFLLIKNNKLVLLFTSSFSITRMTCFQSALHG</sequence>
<keyword evidence="6 13" id="KW-0812">Transmembrane</keyword>
<dbReference type="GO" id="GO:0005886">
    <property type="term" value="C:plasma membrane"/>
    <property type="evidence" value="ECO:0007669"/>
    <property type="project" value="UniProtKB-SubCell"/>
</dbReference>
<dbReference type="GO" id="GO:0016503">
    <property type="term" value="F:pheromone receptor activity"/>
    <property type="evidence" value="ECO:0007669"/>
    <property type="project" value="InterPro"/>
</dbReference>
<accession>A0A1U7RGG1</accession>
<keyword evidence="7 13" id="KW-1133">Transmembrane helix</keyword>
<dbReference type="InterPro" id="IPR017452">
    <property type="entry name" value="GPCR_Rhodpsn_7TM"/>
</dbReference>
<evidence type="ECO:0000256" key="5">
    <source>
        <dbReference type="ARBA" id="ARBA00022507"/>
    </source>
</evidence>
<evidence type="ECO:0000256" key="2">
    <source>
        <dbReference type="ARBA" id="ARBA00004651"/>
    </source>
</evidence>
<dbReference type="FunFam" id="1.20.1070.10:FF:000033">
    <property type="entry name" value="Vomeronasal type-1 receptor"/>
    <property type="match status" value="1"/>
</dbReference>
<keyword evidence="9 13" id="KW-0472">Membrane</keyword>
<evidence type="ECO:0000256" key="10">
    <source>
        <dbReference type="ARBA" id="ARBA00023170"/>
    </source>
</evidence>
<dbReference type="GO" id="GO:0019236">
    <property type="term" value="P:response to pheromone"/>
    <property type="evidence" value="ECO:0007669"/>
    <property type="project" value="UniProtKB-KW"/>
</dbReference>
<dbReference type="OrthoDB" id="9606139at2759"/>
<protein>
    <recommendedName>
        <fullName evidence="13">Vomeronasal type-1 receptor</fullName>
    </recommendedName>
</protein>
<evidence type="ECO:0000256" key="12">
    <source>
        <dbReference type="ARBA" id="ARBA00023224"/>
    </source>
</evidence>
<feature type="transmembrane region" description="Helical" evidence="13">
    <location>
        <begin position="271"/>
        <end position="288"/>
    </location>
</feature>
<evidence type="ECO:0000256" key="11">
    <source>
        <dbReference type="ARBA" id="ARBA00023180"/>
    </source>
</evidence>
<dbReference type="Pfam" id="PF03402">
    <property type="entry name" value="V1R"/>
    <property type="match status" value="1"/>
</dbReference>
<dbReference type="AlphaFoldDB" id="A0A1U7RGG1"/>
<organism evidence="15 16">
    <name type="scientific">Mesocricetus auratus</name>
    <name type="common">Golden hamster</name>
    <dbReference type="NCBI Taxonomy" id="10036"/>
    <lineage>
        <taxon>Eukaryota</taxon>
        <taxon>Metazoa</taxon>
        <taxon>Chordata</taxon>
        <taxon>Craniata</taxon>
        <taxon>Vertebrata</taxon>
        <taxon>Euteleostomi</taxon>
        <taxon>Mammalia</taxon>
        <taxon>Eutheria</taxon>
        <taxon>Euarchontoglires</taxon>
        <taxon>Glires</taxon>
        <taxon>Rodentia</taxon>
        <taxon>Myomorpha</taxon>
        <taxon>Muroidea</taxon>
        <taxon>Cricetidae</taxon>
        <taxon>Cricetinae</taxon>
        <taxon>Mesocricetus</taxon>
    </lineage>
</organism>
<feature type="transmembrane region" description="Helical" evidence="13">
    <location>
        <begin position="182"/>
        <end position="209"/>
    </location>
</feature>
<evidence type="ECO:0000256" key="8">
    <source>
        <dbReference type="ARBA" id="ARBA00023040"/>
    </source>
</evidence>
<dbReference type="PANTHER" id="PTHR24062">
    <property type="entry name" value="VOMERONASAL TYPE-1 RECEPTOR"/>
    <property type="match status" value="1"/>
</dbReference>
<dbReference type="Gene3D" id="1.20.1070.10">
    <property type="entry name" value="Rhodopsin 7-helix transmembrane proteins"/>
    <property type="match status" value="1"/>
</dbReference>
<reference evidence="16" key="1">
    <citation type="submission" date="2025-08" db="UniProtKB">
        <authorList>
            <consortium name="RefSeq"/>
        </authorList>
    </citation>
    <scope>IDENTIFICATION</scope>
    <source>
        <tissue evidence="16">Liver</tissue>
    </source>
</reference>
<dbReference type="PRINTS" id="PR01534">
    <property type="entry name" value="VOMERONASL1R"/>
</dbReference>
<comment type="function">
    <text evidence="1">Putative pheromone receptor.</text>
</comment>
<comment type="similarity">
    <text evidence="3 13">Belongs to the G-protein coupled receptor 1 family.</text>
</comment>